<organism evidence="2 3">
    <name type="scientific">Candidatus Thiodiazotropha taylori</name>
    <dbReference type="NCBI Taxonomy" id="2792791"/>
    <lineage>
        <taxon>Bacteria</taxon>
        <taxon>Pseudomonadati</taxon>
        <taxon>Pseudomonadota</taxon>
        <taxon>Gammaproteobacteria</taxon>
        <taxon>Chromatiales</taxon>
        <taxon>Sedimenticolaceae</taxon>
        <taxon>Candidatus Thiodiazotropha</taxon>
    </lineage>
</organism>
<proteinExistence type="predicted"/>
<accession>A0A9E4NQ81</accession>
<evidence type="ECO:0000256" key="1">
    <source>
        <dbReference type="SAM" id="Phobius"/>
    </source>
</evidence>
<dbReference type="EMBL" id="JAEPCR010000181">
    <property type="protein sequence ID" value="MCG7980977.1"/>
    <property type="molecule type" value="Genomic_DNA"/>
</dbReference>
<name>A0A9E4NQ81_9GAMM</name>
<reference evidence="2" key="1">
    <citation type="journal article" date="2021" name="Proc. Natl. Acad. Sci. U.S.A.">
        <title>Global biogeography of chemosynthetic symbionts reveals both localized and globally distributed symbiont groups. .</title>
        <authorList>
            <person name="Osvatic J.T."/>
            <person name="Wilkins L.G.E."/>
            <person name="Leibrecht L."/>
            <person name="Leray M."/>
            <person name="Zauner S."/>
            <person name="Polzin J."/>
            <person name="Camacho Y."/>
            <person name="Gros O."/>
            <person name="van Gils J.A."/>
            <person name="Eisen J.A."/>
            <person name="Petersen J.M."/>
            <person name="Yuen B."/>
        </authorList>
    </citation>
    <scope>NUCLEOTIDE SEQUENCE</scope>
    <source>
        <strain evidence="2">MAGclacostrist055</strain>
    </source>
</reference>
<comment type="caution">
    <text evidence="2">The sequence shown here is derived from an EMBL/GenBank/DDBJ whole genome shotgun (WGS) entry which is preliminary data.</text>
</comment>
<keyword evidence="1" id="KW-0812">Transmembrane</keyword>
<evidence type="ECO:0000313" key="2">
    <source>
        <dbReference type="EMBL" id="MCG7980977.1"/>
    </source>
</evidence>
<dbReference type="Proteomes" id="UP000886674">
    <property type="component" value="Unassembled WGS sequence"/>
</dbReference>
<dbReference type="AlphaFoldDB" id="A0A9E4NQ81"/>
<protein>
    <submittedName>
        <fullName evidence="2">Uncharacterized protein</fullName>
    </submittedName>
</protein>
<feature type="transmembrane region" description="Helical" evidence="1">
    <location>
        <begin position="14"/>
        <end position="31"/>
    </location>
</feature>
<gene>
    <name evidence="2" type="ORF">JAY77_22880</name>
</gene>
<keyword evidence="1" id="KW-0472">Membrane</keyword>
<evidence type="ECO:0000313" key="3">
    <source>
        <dbReference type="Proteomes" id="UP000886674"/>
    </source>
</evidence>
<sequence>MTTPATDGKMLVNALYHSAVVCGIAVGYARLGKMAIGGSPPKLDFIPRDVGMAIVDVALAMATKDMLIKQGLIPADIMK</sequence>
<keyword evidence="1" id="KW-1133">Transmembrane helix</keyword>